<reference evidence="2 3" key="1">
    <citation type="submission" date="2021-06" db="EMBL/GenBank/DDBJ databases">
        <title>Caerostris extrusa draft genome.</title>
        <authorList>
            <person name="Kono N."/>
            <person name="Arakawa K."/>
        </authorList>
    </citation>
    <scope>NUCLEOTIDE SEQUENCE [LARGE SCALE GENOMIC DNA]</scope>
</reference>
<name>A0AAV4XIB2_CAEEX</name>
<protein>
    <submittedName>
        <fullName evidence="2">Uncharacterized protein</fullName>
    </submittedName>
</protein>
<proteinExistence type="predicted"/>
<organism evidence="2 3">
    <name type="scientific">Caerostris extrusa</name>
    <name type="common">Bark spider</name>
    <name type="synonym">Caerostris bankana</name>
    <dbReference type="NCBI Taxonomy" id="172846"/>
    <lineage>
        <taxon>Eukaryota</taxon>
        <taxon>Metazoa</taxon>
        <taxon>Ecdysozoa</taxon>
        <taxon>Arthropoda</taxon>
        <taxon>Chelicerata</taxon>
        <taxon>Arachnida</taxon>
        <taxon>Araneae</taxon>
        <taxon>Araneomorphae</taxon>
        <taxon>Entelegynae</taxon>
        <taxon>Araneoidea</taxon>
        <taxon>Araneidae</taxon>
        <taxon>Caerostris</taxon>
    </lineage>
</organism>
<feature type="compositionally biased region" description="Polar residues" evidence="1">
    <location>
        <begin position="7"/>
        <end position="26"/>
    </location>
</feature>
<dbReference type="EMBL" id="BPLR01000429">
    <property type="protein sequence ID" value="GIY94780.1"/>
    <property type="molecule type" value="Genomic_DNA"/>
</dbReference>
<keyword evidence="3" id="KW-1185">Reference proteome</keyword>
<comment type="caution">
    <text evidence="2">The sequence shown here is derived from an EMBL/GenBank/DDBJ whole genome shotgun (WGS) entry which is preliminary data.</text>
</comment>
<sequence length="77" mass="8796">MLRKKSQSLQDSDLVATENSRGTPRSDSFGGECRAFHRNEIVTRILMGYLSHKLSLKVEEIIRLVSPLHRLHFGNDC</sequence>
<evidence type="ECO:0000256" key="1">
    <source>
        <dbReference type="SAM" id="MobiDB-lite"/>
    </source>
</evidence>
<accession>A0AAV4XIB2</accession>
<evidence type="ECO:0000313" key="2">
    <source>
        <dbReference type="EMBL" id="GIY94780.1"/>
    </source>
</evidence>
<feature type="region of interest" description="Disordered" evidence="1">
    <location>
        <begin position="1"/>
        <end position="29"/>
    </location>
</feature>
<gene>
    <name evidence="2" type="ORF">CEXT_696501</name>
</gene>
<dbReference type="Proteomes" id="UP001054945">
    <property type="component" value="Unassembled WGS sequence"/>
</dbReference>
<evidence type="ECO:0000313" key="3">
    <source>
        <dbReference type="Proteomes" id="UP001054945"/>
    </source>
</evidence>
<dbReference type="AlphaFoldDB" id="A0AAV4XIB2"/>